<dbReference type="InterPro" id="IPR028208">
    <property type="entry name" value="Effector_pro_NleD-like"/>
</dbReference>
<evidence type="ECO:0000313" key="1">
    <source>
        <dbReference type="EMBL" id="HAD0180998.1"/>
    </source>
</evidence>
<dbReference type="Pfam" id="PF14891">
    <property type="entry name" value="Peptidase_M91"/>
    <property type="match status" value="1"/>
</dbReference>
<dbReference type="AlphaFoldDB" id="A0A707WSG4"/>
<sequence length="218" mass="24846">MKRPSLAPLKFQTIKSRHIDRNELICKEWVNNKHISIVCTNEINGTRFKLALNKLSGTVIGKELIKTLNILTTFKKINILIDLNSSNTGVVPDDIDDASNFRGCGSTLMINFNHDGITRNDGISAQDKDCIVLFHELLHVYHNAVGEKVRIISNKNIYSPNLHEEARTVGLGSFRKDLMTENKLREEMGLPRRSTYYSVNDQDEILTFRGTFNLFPIR</sequence>
<comment type="caution">
    <text evidence="1">The sequence shown here is derived from an EMBL/GenBank/DDBJ whole genome shotgun (WGS) entry which is preliminary data.</text>
</comment>
<dbReference type="EMBL" id="DAANJS010000027">
    <property type="protein sequence ID" value="HAD0180998.1"/>
    <property type="molecule type" value="Genomic_DNA"/>
</dbReference>
<reference evidence="1" key="2">
    <citation type="submission" date="2019-08" db="EMBL/GenBank/DDBJ databases">
        <authorList>
            <consortium name="NCBI Pathogen Detection Project"/>
        </authorList>
    </citation>
    <scope>NUCLEOTIDE SEQUENCE</scope>
    <source>
        <strain evidence="1">CO122</strain>
    </source>
</reference>
<accession>A0A707WSG4</accession>
<name>A0A707WSG4_SALTM</name>
<protein>
    <recommendedName>
        <fullName evidence="2">T3SS effector protein NleD</fullName>
    </recommendedName>
</protein>
<reference evidence="1" key="1">
    <citation type="journal article" date="2018" name="Genome Biol.">
        <title>SKESA: strategic k-mer extension for scrupulous assemblies.</title>
        <authorList>
            <person name="Souvorov A."/>
            <person name="Agarwala R."/>
            <person name="Lipman D.J."/>
        </authorList>
    </citation>
    <scope>NUCLEOTIDE SEQUENCE</scope>
    <source>
        <strain evidence="1">CO122</strain>
    </source>
</reference>
<proteinExistence type="predicted"/>
<evidence type="ECO:0008006" key="2">
    <source>
        <dbReference type="Google" id="ProtNLM"/>
    </source>
</evidence>
<organism evidence="1">
    <name type="scientific">Salmonella typhimurium</name>
    <dbReference type="NCBI Taxonomy" id="90371"/>
    <lineage>
        <taxon>Bacteria</taxon>
        <taxon>Pseudomonadati</taxon>
        <taxon>Pseudomonadota</taxon>
        <taxon>Gammaproteobacteria</taxon>
        <taxon>Enterobacterales</taxon>
        <taxon>Enterobacteriaceae</taxon>
        <taxon>Salmonella</taxon>
    </lineage>
</organism>
<gene>
    <name evidence="1" type="ORF">G0L88_17840</name>
</gene>